<evidence type="ECO:0000313" key="3">
    <source>
        <dbReference type="EMBL" id="KAF2738497.1"/>
    </source>
</evidence>
<gene>
    <name evidence="3" type="ORF">EJ04DRAFT_53672</name>
</gene>
<keyword evidence="2" id="KW-0732">Signal</keyword>
<evidence type="ECO:0000256" key="2">
    <source>
        <dbReference type="SAM" id="SignalP"/>
    </source>
</evidence>
<dbReference type="EMBL" id="ML996109">
    <property type="protein sequence ID" value="KAF2738497.1"/>
    <property type="molecule type" value="Genomic_DNA"/>
</dbReference>
<feature type="chain" id="PRO_5040170413" description="Secreted protein" evidence="2">
    <location>
        <begin position="24"/>
        <end position="133"/>
    </location>
</feature>
<keyword evidence="4" id="KW-1185">Reference proteome</keyword>
<protein>
    <recommendedName>
        <fullName evidence="5">Secreted protein</fullName>
    </recommendedName>
</protein>
<dbReference type="Proteomes" id="UP000799444">
    <property type="component" value="Unassembled WGS sequence"/>
</dbReference>
<accession>A0A9P4R3J0</accession>
<reference evidence="3" key="1">
    <citation type="journal article" date="2020" name="Stud. Mycol.">
        <title>101 Dothideomycetes genomes: a test case for predicting lifestyles and emergence of pathogens.</title>
        <authorList>
            <person name="Haridas S."/>
            <person name="Albert R."/>
            <person name="Binder M."/>
            <person name="Bloem J."/>
            <person name="Labutti K."/>
            <person name="Salamov A."/>
            <person name="Andreopoulos B."/>
            <person name="Baker S."/>
            <person name="Barry K."/>
            <person name="Bills G."/>
            <person name="Bluhm B."/>
            <person name="Cannon C."/>
            <person name="Castanera R."/>
            <person name="Culley D."/>
            <person name="Daum C."/>
            <person name="Ezra D."/>
            <person name="Gonzalez J."/>
            <person name="Henrissat B."/>
            <person name="Kuo A."/>
            <person name="Liang C."/>
            <person name="Lipzen A."/>
            <person name="Lutzoni F."/>
            <person name="Magnuson J."/>
            <person name="Mondo S."/>
            <person name="Nolan M."/>
            <person name="Ohm R."/>
            <person name="Pangilinan J."/>
            <person name="Park H.-J."/>
            <person name="Ramirez L."/>
            <person name="Alfaro M."/>
            <person name="Sun H."/>
            <person name="Tritt A."/>
            <person name="Yoshinaga Y."/>
            <person name="Zwiers L.-H."/>
            <person name="Turgeon B."/>
            <person name="Goodwin S."/>
            <person name="Spatafora J."/>
            <person name="Crous P."/>
            <person name="Grigoriev I."/>
        </authorList>
    </citation>
    <scope>NUCLEOTIDE SEQUENCE</scope>
    <source>
        <strain evidence="3">CBS 125425</strain>
    </source>
</reference>
<comment type="caution">
    <text evidence="3">The sequence shown here is derived from an EMBL/GenBank/DDBJ whole genome shotgun (WGS) entry which is preliminary data.</text>
</comment>
<proteinExistence type="predicted"/>
<feature type="region of interest" description="Disordered" evidence="1">
    <location>
        <begin position="75"/>
        <end position="103"/>
    </location>
</feature>
<dbReference type="AlphaFoldDB" id="A0A9P4R3J0"/>
<name>A0A9P4R3J0_9PLEO</name>
<evidence type="ECO:0000256" key="1">
    <source>
        <dbReference type="SAM" id="MobiDB-lite"/>
    </source>
</evidence>
<organism evidence="3 4">
    <name type="scientific">Polyplosphaeria fusca</name>
    <dbReference type="NCBI Taxonomy" id="682080"/>
    <lineage>
        <taxon>Eukaryota</taxon>
        <taxon>Fungi</taxon>
        <taxon>Dikarya</taxon>
        <taxon>Ascomycota</taxon>
        <taxon>Pezizomycotina</taxon>
        <taxon>Dothideomycetes</taxon>
        <taxon>Pleosporomycetidae</taxon>
        <taxon>Pleosporales</taxon>
        <taxon>Tetraplosphaeriaceae</taxon>
        <taxon>Polyplosphaeria</taxon>
    </lineage>
</organism>
<feature type="signal peptide" evidence="2">
    <location>
        <begin position="1"/>
        <end position="23"/>
    </location>
</feature>
<sequence length="133" mass="15027">MYRKPRVLFSCNLLFSSSQLTFTCVNAIGSPSPFRRDFACVDSTHRLSARRFADSFPFSLPTFPAHPMCTRNHRLLTPHKHPIPPFPKASPAQRRHPSQERSRQAIHIVPITLVFSQSFLPPLPSRADPPPGT</sequence>
<evidence type="ECO:0000313" key="4">
    <source>
        <dbReference type="Proteomes" id="UP000799444"/>
    </source>
</evidence>
<evidence type="ECO:0008006" key="5">
    <source>
        <dbReference type="Google" id="ProtNLM"/>
    </source>
</evidence>